<name>A0A428SGA5_9HYPO</name>
<organism evidence="2 3">
    <name type="scientific">Fusarium oligoseptatum</name>
    <dbReference type="NCBI Taxonomy" id="2604345"/>
    <lineage>
        <taxon>Eukaryota</taxon>
        <taxon>Fungi</taxon>
        <taxon>Dikarya</taxon>
        <taxon>Ascomycota</taxon>
        <taxon>Pezizomycotina</taxon>
        <taxon>Sordariomycetes</taxon>
        <taxon>Hypocreomycetidae</taxon>
        <taxon>Hypocreales</taxon>
        <taxon>Nectriaceae</taxon>
        <taxon>Fusarium</taxon>
        <taxon>Fusarium solani species complex</taxon>
    </lineage>
</organism>
<feature type="compositionally biased region" description="Basic and acidic residues" evidence="1">
    <location>
        <begin position="22"/>
        <end position="33"/>
    </location>
</feature>
<evidence type="ECO:0000256" key="1">
    <source>
        <dbReference type="SAM" id="MobiDB-lite"/>
    </source>
</evidence>
<sequence>MSFLLVGRLGQAQLDPSSDESNPERASHLRDRHPPSSIISQLFHDQIVFRINLTLGLLLTWVPCTLYKISFFPREVTFSLHFNLNLSFQPRLTRSLGLLQ</sequence>
<reference evidence="2 3" key="1">
    <citation type="submission" date="2017-06" db="EMBL/GenBank/DDBJ databases">
        <title>Comparative genomic analysis of Ambrosia Fusariam Clade fungi.</title>
        <authorList>
            <person name="Stajich J.E."/>
            <person name="Carrillo J."/>
            <person name="Kijimoto T."/>
            <person name="Eskalen A."/>
            <person name="O'Donnell K."/>
            <person name="Kasson M."/>
        </authorList>
    </citation>
    <scope>NUCLEOTIDE SEQUENCE [LARGE SCALE GENOMIC DNA]</scope>
    <source>
        <strain evidence="2 3">NRRL62579</strain>
    </source>
</reference>
<comment type="caution">
    <text evidence="2">The sequence shown here is derived from an EMBL/GenBank/DDBJ whole genome shotgun (WGS) entry which is preliminary data.</text>
</comment>
<evidence type="ECO:0000313" key="2">
    <source>
        <dbReference type="EMBL" id="RSL88833.1"/>
    </source>
</evidence>
<dbReference type="EMBL" id="NKCK01000254">
    <property type="protein sequence ID" value="RSL88833.1"/>
    <property type="molecule type" value="Genomic_DNA"/>
</dbReference>
<dbReference type="Proteomes" id="UP000287144">
    <property type="component" value="Unassembled WGS sequence"/>
</dbReference>
<proteinExistence type="predicted"/>
<accession>A0A428SGA5</accession>
<protein>
    <submittedName>
        <fullName evidence="2">Uncharacterized protein</fullName>
    </submittedName>
</protein>
<dbReference type="AlphaFoldDB" id="A0A428SGA5"/>
<feature type="region of interest" description="Disordered" evidence="1">
    <location>
        <begin position="1"/>
        <end position="33"/>
    </location>
</feature>
<gene>
    <name evidence="2" type="ORF">CEP52_015095</name>
</gene>
<evidence type="ECO:0000313" key="3">
    <source>
        <dbReference type="Proteomes" id="UP000287144"/>
    </source>
</evidence>
<keyword evidence="3" id="KW-1185">Reference proteome</keyword>